<dbReference type="EMBL" id="BLBS01000030">
    <property type="protein sequence ID" value="GET88736.1"/>
    <property type="molecule type" value="Genomic_DNA"/>
</dbReference>
<evidence type="ECO:0000313" key="3">
    <source>
        <dbReference type="EMBL" id="GET88736.1"/>
    </source>
</evidence>
<feature type="region of interest" description="Disordered" evidence="1">
    <location>
        <begin position="724"/>
        <end position="753"/>
    </location>
</feature>
<feature type="compositionally biased region" description="Basic and acidic residues" evidence="1">
    <location>
        <begin position="167"/>
        <end position="178"/>
    </location>
</feature>
<feature type="compositionally biased region" description="Polar residues" evidence="1">
    <location>
        <begin position="740"/>
        <end position="751"/>
    </location>
</feature>
<name>A0A640KGA0_LEITA</name>
<proteinExistence type="predicted"/>
<keyword evidence="4" id="KW-1185">Reference proteome</keyword>
<protein>
    <recommendedName>
        <fullName evidence="2">Trypanosoma Tc-38 (p38) protein domain-containing protein</fullName>
    </recommendedName>
</protein>
<dbReference type="InterPro" id="IPR045399">
    <property type="entry name" value="Tc-38"/>
</dbReference>
<evidence type="ECO:0000256" key="1">
    <source>
        <dbReference type="SAM" id="MobiDB-lite"/>
    </source>
</evidence>
<feature type="region of interest" description="Disordered" evidence="1">
    <location>
        <begin position="334"/>
        <end position="364"/>
    </location>
</feature>
<feature type="domain" description="Trypanosoma Tc-38 (p38) protein" evidence="2">
    <location>
        <begin position="401"/>
        <end position="465"/>
    </location>
</feature>
<accession>A0A640KGA0</accession>
<reference evidence="3" key="1">
    <citation type="submission" date="2019-11" db="EMBL/GenBank/DDBJ databases">
        <title>Leishmania tarentolae CDS.</title>
        <authorList>
            <person name="Goto Y."/>
            <person name="Yamagishi J."/>
        </authorList>
    </citation>
    <scope>NUCLEOTIDE SEQUENCE [LARGE SCALE GENOMIC DNA]</scope>
    <source>
        <strain evidence="3">Parrot Tar II</strain>
    </source>
</reference>
<organism evidence="3 4">
    <name type="scientific">Leishmania tarentolae</name>
    <name type="common">Sauroleishmania tarentolae</name>
    <dbReference type="NCBI Taxonomy" id="5689"/>
    <lineage>
        <taxon>Eukaryota</taxon>
        <taxon>Discoba</taxon>
        <taxon>Euglenozoa</taxon>
        <taxon>Kinetoplastea</taxon>
        <taxon>Metakinetoplastina</taxon>
        <taxon>Trypanosomatida</taxon>
        <taxon>Trypanosomatidae</taxon>
        <taxon>Leishmaniinae</taxon>
        <taxon>Leishmania</taxon>
        <taxon>lizard Leishmania</taxon>
    </lineage>
</organism>
<sequence length="890" mass="97843">MFSIAVWRSHTCLLSRGFCRCAGTGTVLYALLGRRMRTHDYLHAQPTCFHPLRERKGEHEAFFLCKVGAVVVDDSMLQRTHRVLVVFTQGFPALQRFAQRHFLPSHPLSSSCLWLDEEDFRINKEKAFMHDVPNPLRIDPYAHHPLLSRYAPEQARGTATQRKQRRKAEDDTQKRYDRASTGPVAACCAGPQAANNADAMAPGHLRDVADAAAVGQGAPSGPMPTADYLGAETEHSLEATLQTRRRRKPSLSTAAAAKQAAVDVQHYQVPICTLTLTKPLFLFNMDQMYLADGGAAISSLDAHRLGREGVDEYDRQHDMAIGTCPPRNWSFDGDDGQHAQEAGLPRPWDGLTPMTSEGAPPTHSREQRIAEGIRDLQRCFPNLASDPSSLGRWRMHSIRTRRPYSLPRQHALSILAHRHGYRSQWWGTLRQWSNIGVLPQPGHTEHVLPISVPSKIVHISLIEDAAAVLQRCIISAKRGKLMYVFASSAEGGFPEFGDDVMGAAHGMTHPRQPMGFLSHLGERTNYRSEPDTFSRTLMKALEDMRVNKWSLPVYFTARQLRTRQLKLRSDAVGILQASARAGDALCIWDGTEAVEAWNGELSAADREAATAVTPPTTIENADAALSGTQGGRAPPCDYEAISTIQSMKTSARGSAGMLEYWYHISQVYFPDSYLVPSVVLTAEFENPDVPLNGVSGERLPYPTLLYESLVNQHPEVAAVVRRPPAEDAEHGTAGVDLKLPNSSWEHSSSADAQGAALAQEDLNGNQNTASQSASAVADTSGSSEKKVDEDLAIARFVATHSSPKHTQGRSLWYKARDVLAAGGVVDVNSAPVEVMQNPDAPWMGRREADGSGHPQRCSTDKTPGNALYNVEWLINPDEALRLISTPFEPI</sequence>
<dbReference type="Pfam" id="PF20054">
    <property type="entry name" value="Tc-38"/>
    <property type="match status" value="1"/>
</dbReference>
<dbReference type="AlphaFoldDB" id="A0A640KGA0"/>
<gene>
    <name evidence="3" type="ORF">LtaPh_2310300</name>
</gene>
<evidence type="ECO:0000313" key="4">
    <source>
        <dbReference type="Proteomes" id="UP000419144"/>
    </source>
</evidence>
<feature type="region of interest" description="Disordered" evidence="1">
    <location>
        <begin position="765"/>
        <end position="784"/>
    </location>
</feature>
<dbReference type="Proteomes" id="UP000419144">
    <property type="component" value="Unassembled WGS sequence"/>
</dbReference>
<feature type="compositionally biased region" description="Polar residues" evidence="1">
    <location>
        <begin position="765"/>
        <end position="782"/>
    </location>
</feature>
<dbReference type="VEuPathDB" id="TriTrypDB:LtaPh_2310300"/>
<feature type="region of interest" description="Disordered" evidence="1">
    <location>
        <begin position="149"/>
        <end position="181"/>
    </location>
</feature>
<evidence type="ECO:0000259" key="2">
    <source>
        <dbReference type="Pfam" id="PF20054"/>
    </source>
</evidence>
<comment type="caution">
    <text evidence="3">The sequence shown here is derived from an EMBL/GenBank/DDBJ whole genome shotgun (WGS) entry which is preliminary data.</text>
</comment>
<dbReference type="OrthoDB" id="238810at2759"/>